<gene>
    <name evidence="2" type="ORF">DFP72DRAFT_110867</name>
</gene>
<proteinExistence type="predicted"/>
<name>A0A8H6HDK8_9AGAR</name>
<protein>
    <submittedName>
        <fullName evidence="2">Uncharacterized protein</fullName>
    </submittedName>
</protein>
<organism evidence="2 3">
    <name type="scientific">Ephemerocybe angulata</name>
    <dbReference type="NCBI Taxonomy" id="980116"/>
    <lineage>
        <taxon>Eukaryota</taxon>
        <taxon>Fungi</taxon>
        <taxon>Dikarya</taxon>
        <taxon>Basidiomycota</taxon>
        <taxon>Agaricomycotina</taxon>
        <taxon>Agaricomycetes</taxon>
        <taxon>Agaricomycetidae</taxon>
        <taxon>Agaricales</taxon>
        <taxon>Agaricineae</taxon>
        <taxon>Psathyrellaceae</taxon>
        <taxon>Ephemerocybe</taxon>
    </lineage>
</organism>
<comment type="caution">
    <text evidence="2">The sequence shown here is derived from an EMBL/GenBank/DDBJ whole genome shotgun (WGS) entry which is preliminary data.</text>
</comment>
<evidence type="ECO:0000256" key="1">
    <source>
        <dbReference type="SAM" id="Phobius"/>
    </source>
</evidence>
<evidence type="ECO:0000313" key="3">
    <source>
        <dbReference type="Proteomes" id="UP000521943"/>
    </source>
</evidence>
<keyword evidence="1" id="KW-0472">Membrane</keyword>
<sequence>MSGARGCFNCGGCASRFFSCCCRWFCLLCFVRFFGVCVWGGAAMMSRISMGSVGRRCIARCGGSPTSSFVFHPPVCVRRWREPSVLSFSPPSPSLPFLLPFSSFRECVVRRADVVAFRCSIPIDVHLVGQYYHAFCTTTTTTTTIVLGLDYGPHHQLHRSSDCHHHHRSWLGLWSSPLTPSVFGLSPPPPPFVVVFGLQQHHHHHHQHWPTSLCVHQQHCNHQHHQQRFSTHHRALCIELFSPLFLLPHPLVVENVLLKRCFLFSRSPGG</sequence>
<accession>A0A8H6HDK8</accession>
<dbReference type="AlphaFoldDB" id="A0A8H6HDK8"/>
<keyword evidence="3" id="KW-1185">Reference proteome</keyword>
<evidence type="ECO:0000313" key="2">
    <source>
        <dbReference type="EMBL" id="KAF6743821.1"/>
    </source>
</evidence>
<reference evidence="2 3" key="1">
    <citation type="submission" date="2020-07" db="EMBL/GenBank/DDBJ databases">
        <title>Comparative genomics of pyrophilous fungi reveals a link between fire events and developmental genes.</title>
        <authorList>
            <consortium name="DOE Joint Genome Institute"/>
            <person name="Steindorff A.S."/>
            <person name="Carver A."/>
            <person name="Calhoun S."/>
            <person name="Stillman K."/>
            <person name="Liu H."/>
            <person name="Lipzen A."/>
            <person name="Pangilinan J."/>
            <person name="Labutti K."/>
            <person name="Bruns T.D."/>
            <person name="Grigoriev I.V."/>
        </authorList>
    </citation>
    <scope>NUCLEOTIDE SEQUENCE [LARGE SCALE GENOMIC DNA]</scope>
    <source>
        <strain evidence="2 3">CBS 144469</strain>
    </source>
</reference>
<dbReference type="EMBL" id="JACGCI010000135">
    <property type="protein sequence ID" value="KAF6743821.1"/>
    <property type="molecule type" value="Genomic_DNA"/>
</dbReference>
<keyword evidence="1" id="KW-0812">Transmembrane</keyword>
<keyword evidence="1" id="KW-1133">Transmembrane helix</keyword>
<dbReference type="Proteomes" id="UP000521943">
    <property type="component" value="Unassembled WGS sequence"/>
</dbReference>
<feature type="transmembrane region" description="Helical" evidence="1">
    <location>
        <begin position="24"/>
        <end position="45"/>
    </location>
</feature>